<keyword evidence="3" id="KW-0564">Palmitate</keyword>
<comment type="similarity">
    <text evidence="3 4">Belongs to the RlpA family.</text>
</comment>
<protein>
    <recommendedName>
        <fullName evidence="3">Endolytic peptidoglycan transglycosylase RlpA</fullName>
        <ecNumber evidence="3">4.2.2.-</ecNumber>
    </recommendedName>
</protein>
<feature type="chain" id="PRO_5046121650" description="Endolytic peptidoglycan transglycosylase RlpA" evidence="5">
    <location>
        <begin position="24"/>
        <end position="343"/>
    </location>
</feature>
<organism evidence="7 8">
    <name type="scientific">Rhizobium aquaticum</name>
    <dbReference type="NCBI Taxonomy" id="1549636"/>
    <lineage>
        <taxon>Bacteria</taxon>
        <taxon>Pseudomonadati</taxon>
        <taxon>Pseudomonadota</taxon>
        <taxon>Alphaproteobacteria</taxon>
        <taxon>Hyphomicrobiales</taxon>
        <taxon>Rhizobiaceae</taxon>
        <taxon>Rhizobium/Agrobacterium group</taxon>
        <taxon>Rhizobium</taxon>
    </lineage>
</organism>
<comment type="function">
    <text evidence="3">Lytic transglycosylase with a strong preference for naked glycan strands that lack stem peptides.</text>
</comment>
<feature type="signal peptide" evidence="5">
    <location>
        <begin position="1"/>
        <end position="23"/>
    </location>
</feature>
<comment type="subcellular location">
    <subcellularLocation>
        <location evidence="3">Cell membrane</location>
        <topology evidence="3">Lipid-anchor</topology>
    </subcellularLocation>
</comment>
<keyword evidence="8" id="KW-1185">Reference proteome</keyword>
<evidence type="ECO:0000256" key="2">
    <source>
        <dbReference type="ARBA" id="ARBA00023316"/>
    </source>
</evidence>
<keyword evidence="5" id="KW-0732">Signal</keyword>
<dbReference type="EC" id="4.2.2.-" evidence="3"/>
<name>A0ABV2IYC3_9HYPH</name>
<keyword evidence="3" id="KW-1003">Cell membrane</keyword>
<evidence type="ECO:0000256" key="1">
    <source>
        <dbReference type="ARBA" id="ARBA00023239"/>
    </source>
</evidence>
<dbReference type="EMBL" id="JBEPMB010000001">
    <property type="protein sequence ID" value="MET3612654.1"/>
    <property type="molecule type" value="Genomic_DNA"/>
</dbReference>
<keyword evidence="3 7" id="KW-0449">Lipoprotein</keyword>
<evidence type="ECO:0000256" key="4">
    <source>
        <dbReference type="RuleBase" id="RU003495"/>
    </source>
</evidence>
<keyword evidence="1 3" id="KW-0456">Lyase</keyword>
<dbReference type="Gene3D" id="2.40.40.10">
    <property type="entry name" value="RlpA-like domain"/>
    <property type="match status" value="1"/>
</dbReference>
<dbReference type="SUPFAM" id="SSF50685">
    <property type="entry name" value="Barwin-like endoglucanases"/>
    <property type="match status" value="1"/>
</dbReference>
<dbReference type="RefSeq" id="WP_354555209.1">
    <property type="nucleotide sequence ID" value="NZ_JBEPMB010000001.1"/>
</dbReference>
<keyword evidence="3" id="KW-0472">Membrane</keyword>
<dbReference type="InterPro" id="IPR009009">
    <property type="entry name" value="RlpA-like_DPBB"/>
</dbReference>
<evidence type="ECO:0000256" key="3">
    <source>
        <dbReference type="HAMAP-Rule" id="MF_02071"/>
    </source>
</evidence>
<dbReference type="InterPro" id="IPR012997">
    <property type="entry name" value="RplA"/>
</dbReference>
<dbReference type="CDD" id="cd22268">
    <property type="entry name" value="DPBB_RlpA-like"/>
    <property type="match status" value="1"/>
</dbReference>
<dbReference type="InterPro" id="IPR036908">
    <property type="entry name" value="RlpA-like_sf"/>
</dbReference>
<feature type="domain" description="RlpA-like protein double-psi beta-barrel" evidence="6">
    <location>
        <begin position="93"/>
        <end position="180"/>
    </location>
</feature>
<dbReference type="InterPro" id="IPR034718">
    <property type="entry name" value="RlpA"/>
</dbReference>
<comment type="caution">
    <text evidence="7">The sequence shown here is derived from an EMBL/GenBank/DDBJ whole genome shotgun (WGS) entry which is preliminary data.</text>
</comment>
<evidence type="ECO:0000259" key="6">
    <source>
        <dbReference type="Pfam" id="PF03330"/>
    </source>
</evidence>
<evidence type="ECO:0000313" key="7">
    <source>
        <dbReference type="EMBL" id="MET3612654.1"/>
    </source>
</evidence>
<dbReference type="HAMAP" id="MF_02071">
    <property type="entry name" value="RlpA"/>
    <property type="match status" value="1"/>
</dbReference>
<reference evidence="7 8" key="1">
    <citation type="submission" date="2024-06" db="EMBL/GenBank/DDBJ databases">
        <title>Genomic Encyclopedia of Type Strains, Phase IV (KMG-IV): sequencing the most valuable type-strain genomes for metagenomic binning, comparative biology and taxonomic classification.</title>
        <authorList>
            <person name="Goeker M."/>
        </authorList>
    </citation>
    <scope>NUCLEOTIDE SEQUENCE [LARGE SCALE GENOMIC DNA]</scope>
    <source>
        <strain evidence="7 8">DSM 29780</strain>
    </source>
</reference>
<keyword evidence="2 3" id="KW-0961">Cell wall biogenesis/degradation</keyword>
<evidence type="ECO:0000256" key="5">
    <source>
        <dbReference type="SAM" id="SignalP"/>
    </source>
</evidence>
<accession>A0ABV2IYC3</accession>
<dbReference type="PANTHER" id="PTHR34183:SF1">
    <property type="entry name" value="ENDOLYTIC PEPTIDOGLYCAN TRANSGLYCOSYLASE RLPA"/>
    <property type="match status" value="1"/>
</dbReference>
<dbReference type="PANTHER" id="PTHR34183">
    <property type="entry name" value="ENDOLYTIC PEPTIDOGLYCAN TRANSGLYCOSYLASE RLPA"/>
    <property type="match status" value="1"/>
</dbReference>
<dbReference type="NCBIfam" id="TIGR00413">
    <property type="entry name" value="rlpA"/>
    <property type="match status" value="1"/>
</dbReference>
<dbReference type="Pfam" id="PF03330">
    <property type="entry name" value="DPBB_1"/>
    <property type="match status" value="1"/>
</dbReference>
<dbReference type="PROSITE" id="PS51257">
    <property type="entry name" value="PROKAR_LIPOPROTEIN"/>
    <property type="match status" value="1"/>
</dbReference>
<sequence length="343" mass="36977">MVDRRVKTGLRLLTLSLAMGSLAACGTTTATKTSSKRSKEYFAESKYGVKASPRVVFNGPVPKGGGRDMVGKPYVVKGQVYYPKEDRNYDRVGFASWYGSAFHGRYTANGEIYDTSALTAAHPTFPLPSYARVTNTTNGASIIVRVNDRGPYERGRIIDLSSKTAEMLDMKGHGTAKVRVQYVGRARMDGQDQAFLMASYVPKGSRVIPSQVAPGVMVASNDTRLPASAMPQRIQMPVAAPMPVVTPLQKRPAPLALNEQANEPVPFQVQSPAFVLLPEVGPIPRVRPGTMQLASGRTGNLASGYVEAEDRSGATAPFRALVAETYELNADKIRASYVDDNGG</sequence>
<dbReference type="Proteomes" id="UP001549047">
    <property type="component" value="Unassembled WGS sequence"/>
</dbReference>
<gene>
    <name evidence="3" type="primary">rlpA</name>
    <name evidence="7" type="ORF">ABID16_000959</name>
</gene>
<evidence type="ECO:0000313" key="8">
    <source>
        <dbReference type="Proteomes" id="UP001549047"/>
    </source>
</evidence>
<proteinExistence type="inferred from homology"/>